<feature type="transmembrane region" description="Helical" evidence="8">
    <location>
        <begin position="351"/>
        <end position="370"/>
    </location>
</feature>
<comment type="subcellular location">
    <subcellularLocation>
        <location evidence="1">Membrane</location>
    </subcellularLocation>
</comment>
<evidence type="ECO:0000256" key="8">
    <source>
        <dbReference type="SAM" id="Phobius"/>
    </source>
</evidence>
<evidence type="ECO:0000256" key="5">
    <source>
        <dbReference type="ARBA" id="ARBA00022989"/>
    </source>
</evidence>
<proteinExistence type="predicted"/>
<dbReference type="CDD" id="cd08760">
    <property type="entry name" value="Cyt_b561_FRRS1_like"/>
    <property type="match status" value="1"/>
</dbReference>
<dbReference type="SMART" id="SM00665">
    <property type="entry name" value="B561"/>
    <property type="match status" value="1"/>
</dbReference>
<dbReference type="GO" id="GO:0016020">
    <property type="term" value="C:membrane"/>
    <property type="evidence" value="ECO:0007669"/>
    <property type="project" value="UniProtKB-SubCell"/>
</dbReference>
<sequence>MHRTASLRFFLFYAALAAEANATVVINNRADASATANAASSLSATGSITGTATTAAPTVTASPQPKAISLSFDTPGSVVCIDALSSFCTQFAQSSDNSTIAVLVQSAYKGYIELTIGSNSIVAWSNTVSLRIESSTGPPANATEQAQLSILPESQADSIFSLSLTQNERAALTVAFTTPAAFFALDGSTYFSYAVCSTPPSSSSSLVASIPTPDGPTGSFSFDIATSSTPSTNLVAIPKSVVAHAVVMFFAWGIFPYLIIGFAPLLKVRLGETWRLLHAGFALIGIFGFTVVGMLVIAVGQSEGLVFFSGSTHAALGSVIVFIGMPIQIISGAISHYWYNPERWSTPVWDHAHWAFGALLIVAAIVNIYLGIEVSGVDSTWIVGYAVWFALMLVLVAAGYIWNESVKRKSMRLSMRLSTFNPHQNQQQETMTMLRHADYPIGSVEAGSLSRRKGTVAESEIGVVSMPRNAGAVGQHAANEGKTFFSRFFNRKETSTVLAAGKIIVENEELQTKKTRSDEIIAEAQATLKSVNTLSRKLEVRSENEYEITLRAGTVKEPTGLPVREAPLVPAPIEIPSTANKSNNNENSSIFSGLWFLKKKENAVPDSLRLPPNPTIEPVLYVPPPQLAITIPSINRKSTIQQRSPDGDEYPKSNNSLSRKSPDVSELINNNVSLPRKAGTMRSTAAGNNREREPPIMIPAAGTFGGRTLTLERNKKSPTAATASDDALFLIAENAQKKAGAAAGSSSAKKTAAIAAAEKSKKGSKPASGWTAASKNKQSSDSATAAAVAIESEVEVVFPPTISRSKRDSDDTDAVVVGFGL</sequence>
<feature type="signal peptide" evidence="9">
    <location>
        <begin position="1"/>
        <end position="22"/>
    </location>
</feature>
<dbReference type="PANTHER" id="PTHR47797">
    <property type="entry name" value="DEHYDROGENASE, PUTATIVE (AFU_ORTHOLOGUE AFUA_8G05805)-RELATED"/>
    <property type="match status" value="1"/>
</dbReference>
<keyword evidence="2" id="KW-0813">Transport</keyword>
<feature type="transmembrane region" description="Helical" evidence="8">
    <location>
        <begin position="241"/>
        <end position="264"/>
    </location>
</feature>
<gene>
    <name evidence="11" type="ORF">HK100_001284</name>
</gene>
<evidence type="ECO:0000256" key="6">
    <source>
        <dbReference type="ARBA" id="ARBA00023136"/>
    </source>
</evidence>
<keyword evidence="9" id="KW-0732">Signal</keyword>
<dbReference type="EMBL" id="JADGJH010000128">
    <property type="protein sequence ID" value="KAJ3136780.1"/>
    <property type="molecule type" value="Genomic_DNA"/>
</dbReference>
<evidence type="ECO:0000256" key="4">
    <source>
        <dbReference type="ARBA" id="ARBA00022982"/>
    </source>
</evidence>
<feature type="chain" id="PRO_5042100005" description="Cytochrome b561 domain-containing protein" evidence="9">
    <location>
        <begin position="23"/>
        <end position="821"/>
    </location>
</feature>
<dbReference type="AlphaFoldDB" id="A0AAD5T914"/>
<dbReference type="PANTHER" id="PTHR47797:SF3">
    <property type="entry name" value="CYTOCHROME B561 DOMAIN-CONTAINING PROTEIN"/>
    <property type="match status" value="1"/>
</dbReference>
<reference evidence="11" key="1">
    <citation type="submission" date="2020-05" db="EMBL/GenBank/DDBJ databases">
        <title>Phylogenomic resolution of chytrid fungi.</title>
        <authorList>
            <person name="Stajich J.E."/>
            <person name="Amses K."/>
            <person name="Simmons R."/>
            <person name="Seto K."/>
            <person name="Myers J."/>
            <person name="Bonds A."/>
            <person name="Quandt C.A."/>
            <person name="Barry K."/>
            <person name="Liu P."/>
            <person name="Grigoriev I."/>
            <person name="Longcore J.E."/>
            <person name="James T.Y."/>
        </authorList>
    </citation>
    <scope>NUCLEOTIDE SEQUENCE</scope>
    <source>
        <strain evidence="11">JEL0513</strain>
    </source>
</reference>
<evidence type="ECO:0000313" key="11">
    <source>
        <dbReference type="EMBL" id="KAJ3136780.1"/>
    </source>
</evidence>
<name>A0AAD5T914_9FUNG</name>
<feature type="compositionally biased region" description="Polar residues" evidence="7">
    <location>
        <begin position="632"/>
        <end position="644"/>
    </location>
</feature>
<evidence type="ECO:0000256" key="7">
    <source>
        <dbReference type="SAM" id="MobiDB-lite"/>
    </source>
</evidence>
<feature type="domain" description="Cytochrome b561" evidence="10">
    <location>
        <begin position="243"/>
        <end position="372"/>
    </location>
</feature>
<keyword evidence="5 8" id="KW-1133">Transmembrane helix</keyword>
<keyword evidence="12" id="KW-1185">Reference proteome</keyword>
<evidence type="ECO:0000256" key="9">
    <source>
        <dbReference type="SAM" id="SignalP"/>
    </source>
</evidence>
<feature type="region of interest" description="Disordered" evidence="7">
    <location>
        <begin position="632"/>
        <end position="697"/>
    </location>
</feature>
<feature type="transmembrane region" description="Helical" evidence="8">
    <location>
        <begin position="382"/>
        <end position="402"/>
    </location>
</feature>
<evidence type="ECO:0000256" key="2">
    <source>
        <dbReference type="ARBA" id="ARBA00022448"/>
    </source>
</evidence>
<evidence type="ECO:0000259" key="10">
    <source>
        <dbReference type="SMART" id="SM00665"/>
    </source>
</evidence>
<accession>A0AAD5T914</accession>
<evidence type="ECO:0000256" key="1">
    <source>
        <dbReference type="ARBA" id="ARBA00004370"/>
    </source>
</evidence>
<dbReference type="Gene3D" id="1.20.120.1770">
    <property type="match status" value="1"/>
</dbReference>
<evidence type="ECO:0000313" key="12">
    <source>
        <dbReference type="Proteomes" id="UP001211907"/>
    </source>
</evidence>
<feature type="transmembrane region" description="Helical" evidence="8">
    <location>
        <begin position="276"/>
        <end position="299"/>
    </location>
</feature>
<keyword evidence="6 8" id="KW-0472">Membrane</keyword>
<protein>
    <recommendedName>
        <fullName evidence="10">Cytochrome b561 domain-containing protein</fullName>
    </recommendedName>
</protein>
<evidence type="ECO:0000256" key="3">
    <source>
        <dbReference type="ARBA" id="ARBA00022692"/>
    </source>
</evidence>
<comment type="caution">
    <text evidence="11">The sequence shown here is derived from an EMBL/GenBank/DDBJ whole genome shotgun (WGS) entry which is preliminary data.</text>
</comment>
<keyword evidence="3 8" id="KW-0812">Transmembrane</keyword>
<dbReference type="Proteomes" id="UP001211907">
    <property type="component" value="Unassembled WGS sequence"/>
</dbReference>
<dbReference type="InterPro" id="IPR006593">
    <property type="entry name" value="Cyt_b561/ferric_Rdtase_TM"/>
</dbReference>
<feature type="transmembrane region" description="Helical" evidence="8">
    <location>
        <begin position="319"/>
        <end position="339"/>
    </location>
</feature>
<keyword evidence="4" id="KW-0249">Electron transport</keyword>
<feature type="region of interest" description="Disordered" evidence="7">
    <location>
        <begin position="758"/>
        <end position="784"/>
    </location>
</feature>
<organism evidence="11 12">
    <name type="scientific">Physocladia obscura</name>
    <dbReference type="NCBI Taxonomy" id="109957"/>
    <lineage>
        <taxon>Eukaryota</taxon>
        <taxon>Fungi</taxon>
        <taxon>Fungi incertae sedis</taxon>
        <taxon>Chytridiomycota</taxon>
        <taxon>Chytridiomycota incertae sedis</taxon>
        <taxon>Chytridiomycetes</taxon>
        <taxon>Chytridiales</taxon>
        <taxon>Chytriomycetaceae</taxon>
        <taxon>Physocladia</taxon>
    </lineage>
</organism>